<evidence type="ECO:0000313" key="3">
    <source>
        <dbReference type="EMBL" id="KAF4854492.1"/>
    </source>
</evidence>
<protein>
    <recommendedName>
        <fullName evidence="2">DUF7908 domain-containing protein</fullName>
    </recommendedName>
</protein>
<feature type="compositionally biased region" description="Low complexity" evidence="1">
    <location>
        <begin position="36"/>
        <end position="53"/>
    </location>
</feature>
<dbReference type="EMBL" id="QPMT01000033">
    <property type="protein sequence ID" value="KAF4854492.1"/>
    <property type="molecule type" value="Genomic_DNA"/>
</dbReference>
<gene>
    <name evidence="3" type="ORF">CGCSCA2_v009474</name>
</gene>
<dbReference type="OrthoDB" id="3563678at2759"/>
<dbReference type="InterPro" id="IPR057230">
    <property type="entry name" value="DUF7908"/>
</dbReference>
<evidence type="ECO:0000256" key="1">
    <source>
        <dbReference type="SAM" id="MobiDB-lite"/>
    </source>
</evidence>
<feature type="region of interest" description="Disordered" evidence="1">
    <location>
        <begin position="27"/>
        <end position="67"/>
    </location>
</feature>
<feature type="domain" description="DUF7908" evidence="2">
    <location>
        <begin position="116"/>
        <end position="230"/>
    </location>
</feature>
<dbReference type="Proteomes" id="UP000711996">
    <property type="component" value="Unassembled WGS sequence"/>
</dbReference>
<keyword evidence="4" id="KW-1185">Reference proteome</keyword>
<dbReference type="AlphaFoldDB" id="A0A9P5EML8"/>
<proteinExistence type="predicted"/>
<sequence length="343" mass="36383">MVPGSSTVGPAQSLLYSAPMTVLESTAASTGSEIPATSAESEGTSSALSTSALNPGSSIPTESTPTSALISSTAAGGISFSSALSTTVATSEVSGSLATTTSLPVPTTLVIPGDRVIFLIAPAPPERTKRVRKRDLGGFISTGLDENPPTCDQASVFILTDAQELFIGDTPLYYGVGDSSRQLLSTSNPPAGAVTRGFATVNGLLVFQNPALPNGEASFCQDATSGQVISKLDFFVFSGLCPNDIHINPAIIFYRSTSDVIIAIIYSLINDIFSRVCDLSIDIVFVYSHINTTFTDSVYDVNSIVCHPINIIFFNIRIYIIFSILLHPDDSFFFYFFTYINTQ</sequence>
<evidence type="ECO:0000313" key="4">
    <source>
        <dbReference type="Proteomes" id="UP000711996"/>
    </source>
</evidence>
<reference evidence="3" key="1">
    <citation type="submission" date="2019-06" db="EMBL/GenBank/DDBJ databases">
        <authorList>
            <person name="Gan P."/>
            <person name="Shirasu K."/>
        </authorList>
    </citation>
    <scope>NUCLEOTIDE SEQUENCE [LARGE SCALE GENOMIC DNA]</scope>
    <source>
        <strain evidence="3">CAD2</strain>
    </source>
</reference>
<feature type="compositionally biased region" description="Polar residues" evidence="1">
    <location>
        <begin position="54"/>
        <end position="67"/>
    </location>
</feature>
<name>A0A9P5EML8_COLSI</name>
<evidence type="ECO:0000259" key="2">
    <source>
        <dbReference type="Pfam" id="PF25485"/>
    </source>
</evidence>
<comment type="caution">
    <text evidence="3">The sequence shown here is derived from an EMBL/GenBank/DDBJ whole genome shotgun (WGS) entry which is preliminary data.</text>
</comment>
<accession>A0A9P5EML8</accession>
<dbReference type="Pfam" id="PF25485">
    <property type="entry name" value="DUF7908"/>
    <property type="match status" value="1"/>
</dbReference>
<organism evidence="3 4">
    <name type="scientific">Colletotrichum siamense</name>
    <name type="common">Anthracnose fungus</name>
    <dbReference type="NCBI Taxonomy" id="690259"/>
    <lineage>
        <taxon>Eukaryota</taxon>
        <taxon>Fungi</taxon>
        <taxon>Dikarya</taxon>
        <taxon>Ascomycota</taxon>
        <taxon>Pezizomycotina</taxon>
        <taxon>Sordariomycetes</taxon>
        <taxon>Hypocreomycetidae</taxon>
        <taxon>Glomerellales</taxon>
        <taxon>Glomerellaceae</taxon>
        <taxon>Colletotrichum</taxon>
        <taxon>Colletotrichum gloeosporioides species complex</taxon>
    </lineage>
</organism>